<comment type="caution">
    <text evidence="2">The sequence shown here is derived from an EMBL/GenBank/DDBJ whole genome shotgun (WGS) entry which is preliminary data.</text>
</comment>
<dbReference type="EMBL" id="JABBGI010000004">
    <property type="protein sequence ID" value="NML69062.1"/>
    <property type="molecule type" value="Genomic_DNA"/>
</dbReference>
<keyword evidence="3" id="KW-1185">Reference proteome</keyword>
<sequence>MRCWLKPLQNQEEYLLKSEQLKSLMSLAKDDYLDLYFADESGFSLTPSISYHWQQKNENVKIVPRHSKRINVFGIMSKNNDLFQCHHMGKITSDFVIQAINEFSNIITKKTVICLDNARIHHSKEFQTQISRWKKLDIDIFYLPKYSPHLNSIEILWRKIKYEWLRAKDYSSWETLEKALENIFSGFGNIYNIIFK</sequence>
<name>A0A7Y0AKW0_9FLAO</name>
<evidence type="ECO:0000313" key="2">
    <source>
        <dbReference type="EMBL" id="NML69062.1"/>
    </source>
</evidence>
<dbReference type="SUPFAM" id="SSF53098">
    <property type="entry name" value="Ribonuclease H-like"/>
    <property type="match status" value="1"/>
</dbReference>
<dbReference type="Gene3D" id="3.30.420.10">
    <property type="entry name" value="Ribonuclease H-like superfamily/Ribonuclease H"/>
    <property type="match status" value="1"/>
</dbReference>
<dbReference type="InterPro" id="IPR038717">
    <property type="entry name" value="Tc1-like_DDE_dom"/>
</dbReference>
<dbReference type="Proteomes" id="UP000544054">
    <property type="component" value="Unassembled WGS sequence"/>
</dbReference>
<dbReference type="GO" id="GO:0003676">
    <property type="term" value="F:nucleic acid binding"/>
    <property type="evidence" value="ECO:0007669"/>
    <property type="project" value="InterPro"/>
</dbReference>
<dbReference type="InterPro" id="IPR036397">
    <property type="entry name" value="RNaseH_sf"/>
</dbReference>
<evidence type="ECO:0000313" key="3">
    <source>
        <dbReference type="Proteomes" id="UP000544054"/>
    </source>
</evidence>
<dbReference type="Pfam" id="PF13358">
    <property type="entry name" value="DDE_3"/>
    <property type="match status" value="1"/>
</dbReference>
<dbReference type="InterPro" id="IPR012337">
    <property type="entry name" value="RNaseH-like_sf"/>
</dbReference>
<accession>A0A7Y0AKW0</accession>
<organism evidence="2 3">
    <name type="scientific">Chryseobacterium antibioticum</name>
    <dbReference type="NCBI Taxonomy" id="2728847"/>
    <lineage>
        <taxon>Bacteria</taxon>
        <taxon>Pseudomonadati</taxon>
        <taxon>Bacteroidota</taxon>
        <taxon>Flavobacteriia</taxon>
        <taxon>Flavobacteriales</taxon>
        <taxon>Weeksellaceae</taxon>
        <taxon>Chryseobacterium group</taxon>
        <taxon>Chryseobacterium</taxon>
    </lineage>
</organism>
<dbReference type="AlphaFoldDB" id="A0A7Y0AKW0"/>
<protein>
    <submittedName>
        <fullName evidence="2">IS630 family transposase</fullName>
    </submittedName>
</protein>
<dbReference type="NCBIfam" id="NF033545">
    <property type="entry name" value="transpos_IS630"/>
    <property type="match status" value="1"/>
</dbReference>
<dbReference type="InterPro" id="IPR047655">
    <property type="entry name" value="Transpos_IS630-like"/>
</dbReference>
<proteinExistence type="predicted"/>
<reference evidence="2 3" key="1">
    <citation type="submission" date="2020-04" db="EMBL/GenBank/DDBJ databases">
        <title>Chryseobacterium sp. RP-3-3 sp. nov., isolated from Jeju soil.</title>
        <authorList>
            <person name="Dahal R.H."/>
        </authorList>
    </citation>
    <scope>NUCLEOTIDE SEQUENCE [LARGE SCALE GENOMIC DNA]</scope>
    <source>
        <strain evidence="2 3">RP-3-3</strain>
    </source>
</reference>
<feature type="domain" description="Tc1-like transposase DDE" evidence="1">
    <location>
        <begin position="34"/>
        <end position="176"/>
    </location>
</feature>
<dbReference type="RefSeq" id="WP_169233690.1">
    <property type="nucleotide sequence ID" value="NZ_JABBGI010000004.1"/>
</dbReference>
<gene>
    <name evidence="2" type="ORF">HHL23_04555</name>
</gene>
<evidence type="ECO:0000259" key="1">
    <source>
        <dbReference type="Pfam" id="PF13358"/>
    </source>
</evidence>